<sequence length="570" mass="63387">MAPRSASDSAPANQNNSSGMKRVSSESDFSEAENGPIKDYRDYRVRKSGLIGMINWTHTIGTYLPLFFMLGIGVLLAQIVHQVVTNLSKEVEHHASPGQIEFSLETISAVTIALKALFSNLFKSAVGTVTHLYAGDTMLEPAVKVTVLVLVVMGWILRMDNPVFLMSFATFKAPDEWKVSHEQIIEMMRRQKCFTEDSLDFMRRLLARSGTGQATAWPPGIVQCLEEGKEPDRSIEGSRKEAEIIIFDIVDKALKKAKVSPKEIDVLVINCSLFSPTPSLCAMVVSKFNMRSNCLTYNLSGMGCGASLVSIDLAKNMLQRRGSGGGKALVVSTEIITPNLYLGNERAFLLQNTLFRCGGAAMVLSNKWSDGRHAMYKLLHTVREQGTSSEAYNCVYETEDVDGKRGVRLSKEIVKVAGKCMEKNMTTIGPYVLPLTEQFMVVVAIVARYLLKSLAKAFKMWGKENWVGKLPVVRPYVPDFKRGIDHFCIHAGGRAVIDGIEKNMKLELFHTEPSRMALLNYGNTSSSSIWYEMEYIQEHQKTNPLKKGQRIMQVAFGSGFKCTSGVWLKL</sequence>
<evidence type="ECO:0000313" key="6">
    <source>
        <dbReference type="EMBL" id="CAD9826923.1"/>
    </source>
</evidence>
<dbReference type="InterPro" id="IPR012328">
    <property type="entry name" value="Chalcone/stilbene_synt_C"/>
</dbReference>
<name>A0A6T7JZD7_9STRA</name>
<dbReference type="PIRSF" id="PIRSF036417">
    <property type="entry name" value="3-ktacl-CoA_syn"/>
    <property type="match status" value="1"/>
</dbReference>
<dbReference type="Pfam" id="PF02797">
    <property type="entry name" value="Chal_sti_synt_C"/>
    <property type="match status" value="1"/>
</dbReference>
<organism evidence="6">
    <name type="scientific">Attheya septentrionalis</name>
    <dbReference type="NCBI Taxonomy" id="420275"/>
    <lineage>
        <taxon>Eukaryota</taxon>
        <taxon>Sar</taxon>
        <taxon>Stramenopiles</taxon>
        <taxon>Ochrophyta</taxon>
        <taxon>Bacillariophyta</taxon>
        <taxon>Coscinodiscophyceae</taxon>
        <taxon>Chaetocerotophycidae</taxon>
        <taxon>Chaetocerotales</taxon>
        <taxon>Attheyaceae</taxon>
        <taxon>Attheya</taxon>
    </lineage>
</organism>
<gene>
    <name evidence="6" type="ORF">ASEP1449_LOCUS18757</name>
    <name evidence="7" type="ORF">ASEP1449_LOCUS18758</name>
</gene>
<dbReference type="CDD" id="cd00831">
    <property type="entry name" value="CHS_like"/>
    <property type="match status" value="1"/>
</dbReference>
<protein>
    <recommendedName>
        <fullName evidence="1">3-ketoacyl-CoA synthase</fullName>
        <ecNumber evidence="1">2.3.1.-</ecNumber>
    </recommendedName>
</protein>
<dbReference type="GO" id="GO:0016020">
    <property type="term" value="C:membrane"/>
    <property type="evidence" value="ECO:0007669"/>
    <property type="project" value="InterPro"/>
</dbReference>
<evidence type="ECO:0000256" key="1">
    <source>
        <dbReference type="PIRNR" id="PIRNR036417"/>
    </source>
</evidence>
<evidence type="ECO:0000256" key="3">
    <source>
        <dbReference type="SAM" id="Phobius"/>
    </source>
</evidence>
<comment type="similarity">
    <text evidence="1">Belongs to the thiolase-like superfamily. Chalcone/stilbene synthases family.</text>
</comment>
<keyword evidence="3" id="KW-0812">Transmembrane</keyword>
<proteinExistence type="inferred from homology"/>
<dbReference type="PANTHER" id="PTHR31561">
    <property type="entry name" value="3-KETOACYL-COA SYNTHASE"/>
    <property type="match status" value="1"/>
</dbReference>
<evidence type="ECO:0000256" key="2">
    <source>
        <dbReference type="SAM" id="MobiDB-lite"/>
    </source>
</evidence>
<comment type="pathway">
    <text evidence="1">Lipid metabolism; fatty acid biosynthesis.</text>
</comment>
<dbReference type="Gene3D" id="3.40.47.10">
    <property type="match status" value="1"/>
</dbReference>
<feature type="compositionally biased region" description="Polar residues" evidence="2">
    <location>
        <begin position="1"/>
        <end position="19"/>
    </location>
</feature>
<keyword evidence="3" id="KW-1133">Transmembrane helix</keyword>
<dbReference type="EMBL" id="HBHQ01027692">
    <property type="protein sequence ID" value="CAD9826924.1"/>
    <property type="molecule type" value="Transcribed_RNA"/>
</dbReference>
<feature type="transmembrane region" description="Helical" evidence="3">
    <location>
        <begin position="60"/>
        <end position="80"/>
    </location>
</feature>
<accession>A0A6T7JZD7</accession>
<keyword evidence="1" id="KW-0808">Transferase</keyword>
<dbReference type="EMBL" id="HBHQ01027691">
    <property type="protein sequence ID" value="CAD9826923.1"/>
    <property type="molecule type" value="Transcribed_RNA"/>
</dbReference>
<dbReference type="GO" id="GO:0016747">
    <property type="term" value="F:acyltransferase activity, transferring groups other than amino-acyl groups"/>
    <property type="evidence" value="ECO:0007669"/>
    <property type="project" value="InterPro"/>
</dbReference>
<feature type="domain" description="Chalcone/stilbene synthase C-terminal" evidence="4">
    <location>
        <begin position="487"/>
        <end position="560"/>
    </location>
</feature>
<dbReference type="AlphaFoldDB" id="A0A6T7JZD7"/>
<evidence type="ECO:0000259" key="5">
    <source>
        <dbReference type="Pfam" id="PF08392"/>
    </source>
</evidence>
<reference evidence="6" key="1">
    <citation type="submission" date="2021-01" db="EMBL/GenBank/DDBJ databases">
        <authorList>
            <person name="Corre E."/>
            <person name="Pelletier E."/>
            <person name="Niang G."/>
            <person name="Scheremetjew M."/>
            <person name="Finn R."/>
            <person name="Kale V."/>
            <person name="Holt S."/>
            <person name="Cochrane G."/>
            <person name="Meng A."/>
            <person name="Brown T."/>
            <person name="Cohen L."/>
        </authorList>
    </citation>
    <scope>NUCLEOTIDE SEQUENCE</scope>
    <source>
        <strain evidence="6">CCMP2084</strain>
    </source>
</reference>
<keyword evidence="3" id="KW-0472">Membrane</keyword>
<feature type="domain" description="FAE" evidence="5">
    <location>
        <begin position="159"/>
        <end position="448"/>
    </location>
</feature>
<dbReference type="InterPro" id="IPR012392">
    <property type="entry name" value="3-ktacl-CoA_syn"/>
</dbReference>
<dbReference type="EC" id="2.3.1.-" evidence="1"/>
<dbReference type="InterPro" id="IPR013601">
    <property type="entry name" value="FAE1_typ3_polyketide_synth"/>
</dbReference>
<dbReference type="InterPro" id="IPR016039">
    <property type="entry name" value="Thiolase-like"/>
</dbReference>
<feature type="region of interest" description="Disordered" evidence="2">
    <location>
        <begin position="1"/>
        <end position="33"/>
    </location>
</feature>
<evidence type="ECO:0000259" key="4">
    <source>
        <dbReference type="Pfam" id="PF02797"/>
    </source>
</evidence>
<keyword evidence="1" id="KW-0012">Acyltransferase</keyword>
<dbReference type="UniPathway" id="UPA00094"/>
<dbReference type="SUPFAM" id="SSF53901">
    <property type="entry name" value="Thiolase-like"/>
    <property type="match status" value="2"/>
</dbReference>
<dbReference type="Pfam" id="PF08392">
    <property type="entry name" value="FAE1_CUT1_RppA"/>
    <property type="match status" value="1"/>
</dbReference>
<dbReference type="GO" id="GO:0006633">
    <property type="term" value="P:fatty acid biosynthetic process"/>
    <property type="evidence" value="ECO:0007669"/>
    <property type="project" value="UniProtKB-UniPathway"/>
</dbReference>
<evidence type="ECO:0000313" key="7">
    <source>
        <dbReference type="EMBL" id="CAD9826924.1"/>
    </source>
</evidence>